<dbReference type="EMBL" id="JACWZZ010000003">
    <property type="protein sequence ID" value="MBD2716271.1"/>
    <property type="molecule type" value="Genomic_DNA"/>
</dbReference>
<dbReference type="Proteomes" id="UP000642468">
    <property type="component" value="Unassembled WGS sequence"/>
</dbReference>
<dbReference type="Pfam" id="PF13585">
    <property type="entry name" value="CHU_C"/>
    <property type="match status" value="1"/>
</dbReference>
<organism evidence="1 2">
    <name type="scientific">Hymenobacter duratus</name>
    <dbReference type="NCBI Taxonomy" id="2771356"/>
    <lineage>
        <taxon>Bacteria</taxon>
        <taxon>Pseudomonadati</taxon>
        <taxon>Bacteroidota</taxon>
        <taxon>Cytophagia</taxon>
        <taxon>Cytophagales</taxon>
        <taxon>Hymenobacteraceae</taxon>
        <taxon>Hymenobacter</taxon>
    </lineage>
</organism>
<reference evidence="1 2" key="1">
    <citation type="submission" date="2020-09" db="EMBL/GenBank/DDBJ databases">
        <authorList>
            <person name="Kim M.K."/>
        </authorList>
    </citation>
    <scope>NUCLEOTIDE SEQUENCE [LARGE SCALE GENOMIC DNA]</scope>
    <source>
        <strain evidence="1 2">BT646</strain>
    </source>
</reference>
<accession>A0ABR8JHF1</accession>
<sequence>MLGFLFSTVASQAQIPAKLWDLTLGGTAFEDLAVVRQTADGGYIVGGLSTSGSGGGKTQPSRGLADYWVVKLDANGTKQWDYTFGGSSTDELLALEQTTDGGYILGGWSLSVASGDKTQPNQGPTQSSDYWIVKLTANGTKQWDYTFGGNSLDYFSALQQTADGGYILGGTSSSGISGDKTQPNRGLPGAYPTADYWLLKLNANGVKQWDQVLGGQENEQLTCLQQTTDGGYIVGGFSESGATGDKSEPNRGPTVPFRSADFWVVKLDAGGRKLWDRTLGGTDDDKLRSLQQTTDGGYLVGGLSFSGVSGEKSEPSRGQHDYWVVKLSATGTPQWNRTLGGIDADDLRSLRQTADGGYALGGVSASGVSGDRTQPNRSPNGDYWLVQLEANGTKRWDLAYGGNNGDALNSLRQTSDGGFILGGTSYSDSSGDKTQPVVGPNGTSDFWLVRLSGAPTVRILGDSLLCSGGQVLLTAAATPAAASYVWNTGATTATITATQPGTYTVTASFGGGFSSTARYTVRDFAPTVAILGDSLLCPGRPLSLSAAAPNATRYAWSTGATTPTSMATQPGTYSLTAFFASGCSRVATLRVRAAEPVPAFTLGPDTALCEGATLRLLAPATTFPSLSYRWSDGSTGTALLVREAGTYSLTISGACGTQTATRRVGTEACLTIPNIITPNGDTQNERFVIRGLQGSGWALTIYSRWGRSIYSTGSYQNDWGQTAAPGTYYYLLRHPQTGRTYKGWLEVSR</sequence>
<evidence type="ECO:0000313" key="1">
    <source>
        <dbReference type="EMBL" id="MBD2716271.1"/>
    </source>
</evidence>
<gene>
    <name evidence="1" type="ORF">IC231_14605</name>
</gene>
<evidence type="ECO:0000313" key="2">
    <source>
        <dbReference type="Proteomes" id="UP000642468"/>
    </source>
</evidence>
<keyword evidence="2" id="KW-1185">Reference proteome</keyword>
<comment type="caution">
    <text evidence="1">The sequence shown here is derived from an EMBL/GenBank/DDBJ whole genome shotgun (WGS) entry which is preliminary data.</text>
</comment>
<protein>
    <submittedName>
        <fullName evidence="1">Gliding motility-associated C-terminal domain-containing protein</fullName>
    </submittedName>
</protein>
<proteinExistence type="predicted"/>
<dbReference type="PANTHER" id="PTHR42754:SF1">
    <property type="entry name" value="LIPOPROTEIN"/>
    <property type="match status" value="1"/>
</dbReference>
<dbReference type="PANTHER" id="PTHR42754">
    <property type="entry name" value="ENDOGLUCANASE"/>
    <property type="match status" value="1"/>
</dbReference>
<name>A0ABR8JHF1_9BACT</name>
<dbReference type="RefSeq" id="WP_190785239.1">
    <property type="nucleotide sequence ID" value="NZ_JACWZZ010000003.1"/>
</dbReference>
<dbReference type="Gene3D" id="2.80.10.50">
    <property type="match status" value="1"/>
</dbReference>